<dbReference type="InterPro" id="IPR001810">
    <property type="entry name" value="F-box_dom"/>
</dbReference>
<dbReference type="Pfam" id="PF00646">
    <property type="entry name" value="F-box"/>
    <property type="match status" value="1"/>
</dbReference>
<feature type="compositionally biased region" description="Low complexity" evidence="1">
    <location>
        <begin position="385"/>
        <end position="395"/>
    </location>
</feature>
<feature type="region of interest" description="Disordered" evidence="1">
    <location>
        <begin position="449"/>
        <end position="473"/>
    </location>
</feature>
<evidence type="ECO:0000259" key="2">
    <source>
        <dbReference type="Pfam" id="PF00646"/>
    </source>
</evidence>
<dbReference type="FunCoup" id="G8ZPA7">
    <property type="interactions" value="48"/>
</dbReference>
<feature type="domain" description="F-box" evidence="2">
    <location>
        <begin position="182"/>
        <end position="220"/>
    </location>
</feature>
<gene>
    <name evidence="3" type="primary">TDEL0B03220</name>
    <name evidence="3" type="ORF">TDEL_0B03220</name>
</gene>
<evidence type="ECO:0000313" key="3">
    <source>
        <dbReference type="EMBL" id="CCE90451.1"/>
    </source>
</evidence>
<dbReference type="AlphaFoldDB" id="G8ZPA7"/>
<name>G8ZPA7_TORDE</name>
<dbReference type="Proteomes" id="UP000005627">
    <property type="component" value="Chromosome 2"/>
</dbReference>
<dbReference type="KEGG" id="tdl:TDEL_0B03220"/>
<proteinExistence type="predicted"/>
<dbReference type="InParanoid" id="G8ZPA7"/>
<evidence type="ECO:0000256" key="1">
    <source>
        <dbReference type="SAM" id="MobiDB-lite"/>
    </source>
</evidence>
<dbReference type="eggNOG" id="ENOG502R67H">
    <property type="taxonomic scope" value="Eukaryota"/>
</dbReference>
<reference evidence="3 4" key="1">
    <citation type="journal article" date="2011" name="Proc. Natl. Acad. Sci. U.S.A.">
        <title>Evolutionary erosion of yeast sex chromosomes by mating-type switching accidents.</title>
        <authorList>
            <person name="Gordon J.L."/>
            <person name="Armisen D."/>
            <person name="Proux-Wera E."/>
            <person name="Oheigeartaigh S.S."/>
            <person name="Byrne K.P."/>
            <person name="Wolfe K.H."/>
        </authorList>
    </citation>
    <scope>NUCLEOTIDE SEQUENCE [LARGE SCALE GENOMIC DNA]</scope>
    <source>
        <strain evidence="4">ATCC 10662 / CBS 1146 / NBRC 0425 / NCYC 2629 / NRRL Y-866</strain>
    </source>
</reference>
<dbReference type="GeneID" id="11504451"/>
<dbReference type="OrthoDB" id="5351126at2759"/>
<sequence length="864" mass="97603">MGSNSQRYPRVNIVSTDYGRYGTSVYQRLYSRKEGENVFGADPHIRRNETFSLCKNRVVSPTVTRDENSCGSLMKTGTFGSTSSNTTTGGSEEIPTDDGQLIDNCSITDGAGDSKSSKIRRKYKSLISSSSKKLISKLHEHGSSDTFSIFSLRTTQSHKHDRLKSEQTIFESRQPPDAKFEALPVEILANVLLMLEAEDQKNLVNCLYVSKSFYEASKMVLYRSPKFTSTYRVAQFVTSLRLHPENGNYVKILDLSQLKNGLIVENSETGCEAVESLNGFDSLAESSFDETYEYALAGWRDWRHRHDPLYGATALNSFNLKRVASRSPSISSQSSPAASSPKFNNVHAFPSTSGSWRTRAHRSNSSVSSFTSSIMSSLQNNSHVSLVTTTSTSNSADHSALELNGNRRKSANGEIAQNNQKSKVKEENSVRRSLWYRLKIGSKSSRLLSEKRDPKVLDRGSGEDSADGQRKNTTVKFTVSQPFRTGHPYANKFLLKYAPFRDLPIGYILHLLKLCPNITHLDLSHLIFCIDYEIITKKPSKILNCSSMLPAVQESVETTSKAETQLDVVYLTDSNKNYDYYNQVARGRTGTQVATNFFTTCGNKDDNPQPIDAQNRGRTLARQKSINVVQLRKLNPAEIFEYLCDHQLNNALQHVKMDDILWCRQNMIKYLIMRSFEKKDSKDMGFSFARAGLNRNLAWTCNGQLNDFVSLLVMDHIHQMDEVSLKNLFSVLSKPSFDEQGPFPDPEIIEISKVFALQYGLSAHQQEELNFRVTIIRSERPTSYRIRHLSPNHISLVVDLCDQEEITDPSTMLDSIFESSRRIHQLGHEITTKIRELRNAELRSNLGENNFIMENLVARTRVLL</sequence>
<dbReference type="GO" id="GO:0007165">
    <property type="term" value="P:signal transduction"/>
    <property type="evidence" value="ECO:0007669"/>
    <property type="project" value="EnsemblFungi"/>
</dbReference>
<dbReference type="RefSeq" id="XP_003679662.1">
    <property type="nucleotide sequence ID" value="XM_003679614.1"/>
</dbReference>
<organism evidence="3 4">
    <name type="scientific">Torulaspora delbrueckii</name>
    <name type="common">Yeast</name>
    <name type="synonym">Candida colliculosa</name>
    <dbReference type="NCBI Taxonomy" id="4950"/>
    <lineage>
        <taxon>Eukaryota</taxon>
        <taxon>Fungi</taxon>
        <taxon>Dikarya</taxon>
        <taxon>Ascomycota</taxon>
        <taxon>Saccharomycotina</taxon>
        <taxon>Saccharomycetes</taxon>
        <taxon>Saccharomycetales</taxon>
        <taxon>Saccharomycetaceae</taxon>
        <taxon>Torulaspora</taxon>
    </lineage>
</organism>
<feature type="region of interest" description="Disordered" evidence="1">
    <location>
        <begin position="80"/>
        <end position="102"/>
    </location>
</feature>
<feature type="region of interest" description="Disordered" evidence="1">
    <location>
        <begin position="385"/>
        <end position="426"/>
    </location>
</feature>
<evidence type="ECO:0000313" key="4">
    <source>
        <dbReference type="Proteomes" id="UP000005627"/>
    </source>
</evidence>
<accession>G8ZPA7</accession>
<protein>
    <recommendedName>
        <fullName evidence="2">F-box domain-containing protein</fullName>
    </recommendedName>
</protein>
<keyword evidence="4" id="KW-1185">Reference proteome</keyword>
<feature type="compositionally biased region" description="Basic and acidic residues" evidence="1">
    <location>
        <begin position="449"/>
        <end position="470"/>
    </location>
</feature>
<feature type="compositionally biased region" description="Low complexity" evidence="1">
    <location>
        <begin position="80"/>
        <end position="91"/>
    </location>
</feature>
<dbReference type="HOGENOM" id="CLU_017243_0_0_1"/>
<dbReference type="EMBL" id="HE616743">
    <property type="protein sequence ID" value="CCE90451.1"/>
    <property type="molecule type" value="Genomic_DNA"/>
</dbReference>